<evidence type="ECO:0000256" key="8">
    <source>
        <dbReference type="PIRSR" id="PIRSR602402-1"/>
    </source>
</evidence>
<evidence type="ECO:0000256" key="6">
    <source>
        <dbReference type="ARBA" id="ARBA00023004"/>
    </source>
</evidence>
<evidence type="ECO:0000256" key="4">
    <source>
        <dbReference type="ARBA" id="ARBA00022723"/>
    </source>
</evidence>
<keyword evidence="7 9" id="KW-0503">Monooxygenase</keyword>
<protein>
    <submittedName>
        <fullName evidence="11">Cytochrome P450</fullName>
    </submittedName>
</protein>
<dbReference type="GO" id="GO:0005506">
    <property type="term" value="F:iron ion binding"/>
    <property type="evidence" value="ECO:0007669"/>
    <property type="project" value="InterPro"/>
</dbReference>
<evidence type="ECO:0000256" key="7">
    <source>
        <dbReference type="ARBA" id="ARBA00023033"/>
    </source>
</evidence>
<dbReference type="PRINTS" id="PR00464">
    <property type="entry name" value="EP450II"/>
</dbReference>
<dbReference type="InterPro" id="IPR002402">
    <property type="entry name" value="Cyt_P450_E_grp-II"/>
</dbReference>
<accession>A0A7I4YFP3</accession>
<evidence type="ECO:0000256" key="2">
    <source>
        <dbReference type="ARBA" id="ARBA00010617"/>
    </source>
</evidence>
<dbReference type="WBParaSite" id="HCON_00084620-00001">
    <property type="protein sequence ID" value="HCON_00084620-00001"/>
    <property type="gene ID" value="HCON_00084620"/>
</dbReference>
<dbReference type="InterPro" id="IPR001128">
    <property type="entry name" value="Cyt_P450"/>
</dbReference>
<dbReference type="Pfam" id="PF00067">
    <property type="entry name" value="p450"/>
    <property type="match status" value="1"/>
</dbReference>
<keyword evidence="4 8" id="KW-0479">Metal-binding</keyword>
<reference evidence="11" key="1">
    <citation type="submission" date="2020-12" db="UniProtKB">
        <authorList>
            <consortium name="WormBaseParasite"/>
        </authorList>
    </citation>
    <scope>IDENTIFICATION</scope>
    <source>
        <strain evidence="11">MHco3</strain>
    </source>
</reference>
<dbReference type="PRINTS" id="PR00385">
    <property type="entry name" value="P450"/>
</dbReference>
<dbReference type="PANTHER" id="PTHR24292">
    <property type="entry name" value="CYTOCHROME P450"/>
    <property type="match status" value="1"/>
</dbReference>
<comment type="cofactor">
    <cofactor evidence="1 8">
        <name>heme</name>
        <dbReference type="ChEBI" id="CHEBI:30413"/>
    </cofactor>
</comment>
<dbReference type="PANTHER" id="PTHR24292:SF98">
    <property type="entry name" value="CYTOCHROME P450"/>
    <property type="match status" value="1"/>
</dbReference>
<dbReference type="GO" id="GO:0004497">
    <property type="term" value="F:monooxygenase activity"/>
    <property type="evidence" value="ECO:0007669"/>
    <property type="project" value="UniProtKB-KW"/>
</dbReference>
<evidence type="ECO:0000313" key="10">
    <source>
        <dbReference type="Proteomes" id="UP000025227"/>
    </source>
</evidence>
<dbReference type="InterPro" id="IPR017972">
    <property type="entry name" value="Cyt_P450_CS"/>
</dbReference>
<dbReference type="InterPro" id="IPR036396">
    <property type="entry name" value="Cyt_P450_sf"/>
</dbReference>
<dbReference type="Gene3D" id="1.10.630.10">
    <property type="entry name" value="Cytochrome P450"/>
    <property type="match status" value="1"/>
</dbReference>
<evidence type="ECO:0000313" key="11">
    <source>
        <dbReference type="WBParaSite" id="HCON_00084620-00001"/>
    </source>
</evidence>
<evidence type="ECO:0000256" key="3">
    <source>
        <dbReference type="ARBA" id="ARBA00022617"/>
    </source>
</evidence>
<organism evidence="10 11">
    <name type="scientific">Haemonchus contortus</name>
    <name type="common">Barber pole worm</name>
    <dbReference type="NCBI Taxonomy" id="6289"/>
    <lineage>
        <taxon>Eukaryota</taxon>
        <taxon>Metazoa</taxon>
        <taxon>Ecdysozoa</taxon>
        <taxon>Nematoda</taxon>
        <taxon>Chromadorea</taxon>
        <taxon>Rhabditida</taxon>
        <taxon>Rhabditina</taxon>
        <taxon>Rhabditomorpha</taxon>
        <taxon>Strongyloidea</taxon>
        <taxon>Trichostrongylidae</taxon>
        <taxon>Haemonchus</taxon>
    </lineage>
</organism>
<dbReference type="OMA" id="CAYGHKE"/>
<dbReference type="OrthoDB" id="2789670at2759"/>
<comment type="similarity">
    <text evidence="2 9">Belongs to the cytochrome P450 family.</text>
</comment>
<evidence type="ECO:0000256" key="9">
    <source>
        <dbReference type="RuleBase" id="RU000461"/>
    </source>
</evidence>
<keyword evidence="5 9" id="KW-0560">Oxidoreductase</keyword>
<dbReference type="SUPFAM" id="SSF48264">
    <property type="entry name" value="Cytochrome P450"/>
    <property type="match status" value="1"/>
</dbReference>
<keyword evidence="10" id="KW-1185">Reference proteome</keyword>
<dbReference type="PROSITE" id="PS00086">
    <property type="entry name" value="CYTOCHROME_P450"/>
    <property type="match status" value="1"/>
</dbReference>
<name>A0A7I4YFP3_HAECO</name>
<dbReference type="AlphaFoldDB" id="A0A7I4YFP3"/>
<dbReference type="GO" id="GO:0020037">
    <property type="term" value="F:heme binding"/>
    <property type="evidence" value="ECO:0007669"/>
    <property type="project" value="InterPro"/>
</dbReference>
<feature type="binding site" description="axial binding residue" evidence="8">
    <location>
        <position position="389"/>
    </location>
    <ligand>
        <name>heme</name>
        <dbReference type="ChEBI" id="CHEBI:30413"/>
    </ligand>
    <ligandPart>
        <name>Fe</name>
        <dbReference type="ChEBI" id="CHEBI:18248"/>
    </ligandPart>
</feature>
<proteinExistence type="inferred from homology"/>
<dbReference type="Proteomes" id="UP000025227">
    <property type="component" value="Unplaced"/>
</dbReference>
<evidence type="ECO:0000256" key="1">
    <source>
        <dbReference type="ARBA" id="ARBA00001971"/>
    </source>
</evidence>
<evidence type="ECO:0000256" key="5">
    <source>
        <dbReference type="ARBA" id="ARBA00023002"/>
    </source>
</evidence>
<dbReference type="GO" id="GO:0016705">
    <property type="term" value="F:oxidoreductase activity, acting on paired donors, with incorporation or reduction of molecular oxygen"/>
    <property type="evidence" value="ECO:0007669"/>
    <property type="project" value="InterPro"/>
</dbReference>
<dbReference type="InterPro" id="IPR050476">
    <property type="entry name" value="Insect_CytP450_Detox"/>
</dbReference>
<keyword evidence="3 8" id="KW-0349">Heme</keyword>
<keyword evidence="6 8" id="KW-0408">Iron</keyword>
<sequence length="443" mass="51215">MQGGLPTVVCSDVDVVQGIAQKHYDSFHAKIPNPLDPDPVLDEHVHMFASRGERWKRMRTITSEAMSTKNMKQLYPIVEESVVSFLNYLERLPIEQGVDSHKLFQNHTSDVLARCAFGQARSLHSDNMYHKIFSQAFGSELKAKVMCWNTTSICFPSLSRFLRELKKISEMIIKAASGSTSPMMIFSNHLAMLRSDRKPHDDKSDFLQFFKNAEDDSFKGFRMEHTSGRIDFTSVRVNKTMAPGETVAQCRFIAVAGFDTTANTLALACELLARNEDKQEILLEEIDATRPFTYDKILSMRFLHCCVFETLRLFPHASPLQNRLCMENCQVGAYRFRKGTCIVIDQWALHHNPKIWGDDVEEFRPERFYSPTNEQLRAFMPFGLGPRQCVGMRFALMEIKLTLCMLFSKYRLRRKDVRNEIEMTMRDTGTIWPKNARVQFERR</sequence>